<dbReference type="OrthoDB" id="9439903at2759"/>
<evidence type="ECO:0000256" key="6">
    <source>
        <dbReference type="ARBA" id="ARBA00023242"/>
    </source>
</evidence>
<feature type="compositionally biased region" description="Polar residues" evidence="8">
    <location>
        <begin position="195"/>
        <end position="205"/>
    </location>
</feature>
<proteinExistence type="predicted"/>
<feature type="domain" description="C2H2-type" evidence="9">
    <location>
        <begin position="6"/>
        <end position="36"/>
    </location>
</feature>
<evidence type="ECO:0000256" key="4">
    <source>
        <dbReference type="ARBA" id="ARBA00022771"/>
    </source>
</evidence>
<dbReference type="InterPro" id="IPR007219">
    <property type="entry name" value="XnlR_reg_dom"/>
</dbReference>
<dbReference type="Gene3D" id="3.30.160.60">
    <property type="entry name" value="Classic Zinc Finger"/>
    <property type="match status" value="1"/>
</dbReference>
<evidence type="ECO:0000256" key="2">
    <source>
        <dbReference type="ARBA" id="ARBA00022723"/>
    </source>
</evidence>
<dbReference type="InterPro" id="IPR051059">
    <property type="entry name" value="VerF-like"/>
</dbReference>
<dbReference type="AlphaFoldDB" id="A0A9P4UKE2"/>
<keyword evidence="6" id="KW-0539">Nucleus</keyword>
<feature type="non-terminal residue" evidence="10">
    <location>
        <position position="1"/>
    </location>
</feature>
<keyword evidence="11" id="KW-1185">Reference proteome</keyword>
<dbReference type="EMBL" id="MU003846">
    <property type="protein sequence ID" value="KAF2717359.1"/>
    <property type="molecule type" value="Genomic_DNA"/>
</dbReference>
<evidence type="ECO:0000256" key="1">
    <source>
        <dbReference type="ARBA" id="ARBA00004123"/>
    </source>
</evidence>
<evidence type="ECO:0000256" key="5">
    <source>
        <dbReference type="ARBA" id="ARBA00022833"/>
    </source>
</evidence>
<dbReference type="GO" id="GO:0000978">
    <property type="term" value="F:RNA polymerase II cis-regulatory region sequence-specific DNA binding"/>
    <property type="evidence" value="ECO:0007669"/>
    <property type="project" value="InterPro"/>
</dbReference>
<evidence type="ECO:0000259" key="9">
    <source>
        <dbReference type="PROSITE" id="PS50157"/>
    </source>
</evidence>
<reference evidence="10" key="1">
    <citation type="journal article" date="2020" name="Stud. Mycol.">
        <title>101 Dothideomycetes genomes: a test case for predicting lifestyles and emergence of pathogens.</title>
        <authorList>
            <person name="Haridas S."/>
            <person name="Albert R."/>
            <person name="Binder M."/>
            <person name="Bloem J."/>
            <person name="Labutti K."/>
            <person name="Salamov A."/>
            <person name="Andreopoulos B."/>
            <person name="Baker S."/>
            <person name="Barry K."/>
            <person name="Bills G."/>
            <person name="Bluhm B."/>
            <person name="Cannon C."/>
            <person name="Castanera R."/>
            <person name="Culley D."/>
            <person name="Daum C."/>
            <person name="Ezra D."/>
            <person name="Gonzalez J."/>
            <person name="Henrissat B."/>
            <person name="Kuo A."/>
            <person name="Liang C."/>
            <person name="Lipzen A."/>
            <person name="Lutzoni F."/>
            <person name="Magnuson J."/>
            <person name="Mondo S."/>
            <person name="Nolan M."/>
            <person name="Ohm R."/>
            <person name="Pangilinan J."/>
            <person name="Park H.-J."/>
            <person name="Ramirez L."/>
            <person name="Alfaro M."/>
            <person name="Sun H."/>
            <person name="Tritt A."/>
            <person name="Yoshinaga Y."/>
            <person name="Zwiers L.-H."/>
            <person name="Turgeon B."/>
            <person name="Goodwin S."/>
            <person name="Spatafora J."/>
            <person name="Crous P."/>
            <person name="Grigoriev I."/>
        </authorList>
    </citation>
    <scope>NUCLEOTIDE SEQUENCE</scope>
    <source>
        <strain evidence="10">CBS 116435</strain>
    </source>
</reference>
<protein>
    <recommendedName>
        <fullName evidence="9">C2H2-type domain-containing protein</fullName>
    </recommendedName>
</protein>
<dbReference type="GO" id="GO:0000981">
    <property type="term" value="F:DNA-binding transcription factor activity, RNA polymerase II-specific"/>
    <property type="evidence" value="ECO:0007669"/>
    <property type="project" value="InterPro"/>
</dbReference>
<dbReference type="GO" id="GO:0008270">
    <property type="term" value="F:zinc ion binding"/>
    <property type="evidence" value="ECO:0007669"/>
    <property type="project" value="UniProtKB-KW"/>
</dbReference>
<gene>
    <name evidence="10" type="ORF">K431DRAFT_233347</name>
</gene>
<keyword evidence="2" id="KW-0479">Metal-binding</keyword>
<comment type="subcellular location">
    <subcellularLocation>
        <location evidence="1">Nucleus</location>
    </subcellularLocation>
</comment>
<dbReference type="PROSITE" id="PS50157">
    <property type="entry name" value="ZINC_FINGER_C2H2_2"/>
    <property type="match status" value="1"/>
</dbReference>
<feature type="compositionally biased region" description="Low complexity" evidence="8">
    <location>
        <begin position="149"/>
        <end position="160"/>
    </location>
</feature>
<keyword evidence="4 7" id="KW-0863">Zinc-finger</keyword>
<comment type="caution">
    <text evidence="10">The sequence shown here is derived from an EMBL/GenBank/DDBJ whole genome shotgun (WGS) entry which is preliminary data.</text>
</comment>
<evidence type="ECO:0000313" key="11">
    <source>
        <dbReference type="Proteomes" id="UP000799441"/>
    </source>
</evidence>
<keyword evidence="5" id="KW-0862">Zinc</keyword>
<evidence type="ECO:0000256" key="8">
    <source>
        <dbReference type="SAM" id="MobiDB-lite"/>
    </source>
</evidence>
<evidence type="ECO:0000313" key="10">
    <source>
        <dbReference type="EMBL" id="KAF2717359.1"/>
    </source>
</evidence>
<evidence type="ECO:0000256" key="3">
    <source>
        <dbReference type="ARBA" id="ARBA00022737"/>
    </source>
</evidence>
<dbReference type="InterPro" id="IPR013087">
    <property type="entry name" value="Znf_C2H2_type"/>
</dbReference>
<dbReference type="GO" id="GO:0000785">
    <property type="term" value="C:chromatin"/>
    <property type="evidence" value="ECO:0007669"/>
    <property type="project" value="TreeGrafter"/>
</dbReference>
<dbReference type="InterPro" id="IPR036236">
    <property type="entry name" value="Znf_C2H2_sf"/>
</dbReference>
<dbReference type="GO" id="GO:0005634">
    <property type="term" value="C:nucleus"/>
    <property type="evidence" value="ECO:0007669"/>
    <property type="project" value="UniProtKB-SubCell"/>
</dbReference>
<dbReference type="PANTHER" id="PTHR40626:SF12">
    <property type="entry name" value="RFEC"/>
    <property type="match status" value="1"/>
</dbReference>
<accession>A0A9P4UKE2</accession>
<dbReference type="Pfam" id="PF04082">
    <property type="entry name" value="Fungal_trans"/>
    <property type="match status" value="1"/>
</dbReference>
<evidence type="ECO:0000256" key="7">
    <source>
        <dbReference type="PROSITE-ProRule" id="PRU00042"/>
    </source>
</evidence>
<dbReference type="CDD" id="cd12148">
    <property type="entry name" value="fungal_TF_MHR"/>
    <property type="match status" value="1"/>
</dbReference>
<dbReference type="PANTHER" id="PTHR40626">
    <property type="entry name" value="MIP31509P"/>
    <property type="match status" value="1"/>
</dbReference>
<keyword evidence="3" id="KW-0677">Repeat</keyword>
<dbReference type="Proteomes" id="UP000799441">
    <property type="component" value="Unassembled WGS sequence"/>
</dbReference>
<feature type="compositionally biased region" description="Polar residues" evidence="8">
    <location>
        <begin position="161"/>
        <end position="188"/>
    </location>
</feature>
<dbReference type="GO" id="GO:0006351">
    <property type="term" value="P:DNA-templated transcription"/>
    <property type="evidence" value="ECO:0007669"/>
    <property type="project" value="InterPro"/>
</dbReference>
<sequence>TGDRPYMCHLCKDTFSRSDILKRHFQKCSIRRGNPTGANHLAHQRRNTNGSNRLSISQQDGPIGLAGLAEVAGPSNPSTMNNSPTVNGDLSTRSSRANSLISPASLNQRGNAAGLGILGSNAPNQDGMPATSPYAQGLQAYAMHNNNNQNANQQMQNGYNFNQPPQVSALYNNSTNGQQMSFLGQQSSRFDHSHSNSPHSATPTGDGNAPAMDWSRVFSQSGQDGFLGSQPANASSQAMNHIKAETVGQEPKPVFNPQSDQSFLGSLYSLGNPSEYGDNENGIPGFPNWGLDDPLQAKVDSLTMYCFPRGLEAVHDSQTANIMRTCLTVDNVKHFAEHFTSFHGHWPIIHMATFKLTEANNALVLAMICVGAIYSPKLNVNQVRQMMEFVRSTVCAQSSVYNRSMSGQIEGLGNHPNDVEELQALAILQSIFTWHGTSAQRHQARASFPTVVAIAKAMELGTTASSNHYAFSILHWTSANQTPDLTTWHWRGWLEQEKRNRLFYLLFLTDVAMAMYFNSTPQIDPLEIRLSLPADDAAWDAGNQQECADALGLNGAAAQLKNVTGTKKWRQPGMREAMRTLMEPSATFQHGATNVYSKFVLIHALITRIIGCQKLLLQPESGFQGFTSGVGSGPATPLSQNDWLEMNGGGSGTLSPARSGHSTPADGFGPTLQTMHAHQERKRLGMALDKWKRIWDMDMSLQYPPQTSASRRFGFSRDGVHFFFLGRSFLSSQSPRDWNIPADARFQQVISTLKKIKQFVLTDEARTQNIGSVGDIDDQYGLDDLTLDMKLLFKPYNSLVDSPVAGVQTY</sequence>
<feature type="region of interest" description="Disordered" evidence="8">
    <location>
        <begin position="149"/>
        <end position="213"/>
    </location>
</feature>
<name>A0A9P4UKE2_9PEZI</name>
<dbReference type="SUPFAM" id="SSF57667">
    <property type="entry name" value="beta-beta-alpha zinc fingers"/>
    <property type="match status" value="1"/>
</dbReference>
<organism evidence="10 11">
    <name type="scientific">Polychaeton citri CBS 116435</name>
    <dbReference type="NCBI Taxonomy" id="1314669"/>
    <lineage>
        <taxon>Eukaryota</taxon>
        <taxon>Fungi</taxon>
        <taxon>Dikarya</taxon>
        <taxon>Ascomycota</taxon>
        <taxon>Pezizomycotina</taxon>
        <taxon>Dothideomycetes</taxon>
        <taxon>Dothideomycetidae</taxon>
        <taxon>Capnodiales</taxon>
        <taxon>Capnodiaceae</taxon>
        <taxon>Polychaeton</taxon>
    </lineage>
</organism>